<dbReference type="SUPFAM" id="SSF54495">
    <property type="entry name" value="UBC-like"/>
    <property type="match status" value="1"/>
</dbReference>
<dbReference type="EC" id="2.3.2.23" evidence="1"/>
<dbReference type="FunFam" id="3.10.110.10:FF:000060">
    <property type="entry name" value="Ubiquitin conjugating enzyme (UbcB)"/>
    <property type="match status" value="1"/>
</dbReference>
<dbReference type="InterPro" id="IPR000608">
    <property type="entry name" value="UBC"/>
</dbReference>
<dbReference type="SMART" id="SM00212">
    <property type="entry name" value="UBCc"/>
    <property type="match status" value="1"/>
</dbReference>
<evidence type="ECO:0000256" key="6">
    <source>
        <dbReference type="SAM" id="MobiDB-lite"/>
    </source>
</evidence>
<dbReference type="PROSITE" id="PS50181">
    <property type="entry name" value="FBOX"/>
    <property type="match status" value="1"/>
</dbReference>
<evidence type="ECO:0000313" key="10">
    <source>
        <dbReference type="Proteomes" id="UP000494165"/>
    </source>
</evidence>
<dbReference type="Pfam" id="PF12937">
    <property type="entry name" value="F-box-like"/>
    <property type="match status" value="1"/>
</dbReference>
<dbReference type="Proteomes" id="UP000494165">
    <property type="component" value="Unassembled WGS sequence"/>
</dbReference>
<evidence type="ECO:0000256" key="3">
    <source>
        <dbReference type="ARBA" id="ARBA00022741"/>
    </source>
</evidence>
<evidence type="ECO:0000256" key="2">
    <source>
        <dbReference type="ARBA" id="ARBA00022679"/>
    </source>
</evidence>
<keyword evidence="2" id="KW-0808">Transferase</keyword>
<organism evidence="9 10">
    <name type="scientific">Cloeon dipterum</name>
    <dbReference type="NCBI Taxonomy" id="197152"/>
    <lineage>
        <taxon>Eukaryota</taxon>
        <taxon>Metazoa</taxon>
        <taxon>Ecdysozoa</taxon>
        <taxon>Arthropoda</taxon>
        <taxon>Hexapoda</taxon>
        <taxon>Insecta</taxon>
        <taxon>Pterygota</taxon>
        <taxon>Palaeoptera</taxon>
        <taxon>Ephemeroptera</taxon>
        <taxon>Pisciforma</taxon>
        <taxon>Baetidae</taxon>
        <taxon>Cloeon</taxon>
    </lineage>
</organism>
<dbReference type="OrthoDB" id="9973183at2759"/>
<keyword evidence="10" id="KW-1185">Reference proteome</keyword>
<accession>A0A8S1CAI3</accession>
<dbReference type="SMART" id="SM00256">
    <property type="entry name" value="FBOX"/>
    <property type="match status" value="1"/>
</dbReference>
<keyword evidence="4" id="KW-0833">Ubl conjugation pathway</keyword>
<dbReference type="PANTHER" id="PTHR24067">
    <property type="entry name" value="UBIQUITIN-CONJUGATING ENZYME E2"/>
    <property type="match status" value="1"/>
</dbReference>
<dbReference type="InterPro" id="IPR016135">
    <property type="entry name" value="UBQ-conjugating_enzyme/RWD"/>
</dbReference>
<dbReference type="InterPro" id="IPR050113">
    <property type="entry name" value="Ub_conjugating_enzyme"/>
</dbReference>
<gene>
    <name evidence="9" type="ORF">CLODIP_2_CD06691</name>
</gene>
<dbReference type="EMBL" id="CADEPI010000019">
    <property type="protein sequence ID" value="CAB3365104.1"/>
    <property type="molecule type" value="Genomic_DNA"/>
</dbReference>
<dbReference type="CDD" id="cd23826">
    <property type="entry name" value="UEV_Morgue-like"/>
    <property type="match status" value="1"/>
</dbReference>
<evidence type="ECO:0000256" key="4">
    <source>
        <dbReference type="ARBA" id="ARBA00022786"/>
    </source>
</evidence>
<name>A0A8S1CAI3_9INSE</name>
<feature type="region of interest" description="Disordered" evidence="6">
    <location>
        <begin position="79"/>
        <end position="100"/>
    </location>
</feature>
<feature type="domain" description="UBC core" evidence="7">
    <location>
        <begin position="264"/>
        <end position="410"/>
    </location>
</feature>
<dbReference type="GO" id="GO:0061631">
    <property type="term" value="F:ubiquitin conjugating enzyme activity"/>
    <property type="evidence" value="ECO:0007669"/>
    <property type="project" value="UniProtKB-EC"/>
</dbReference>
<evidence type="ECO:0000256" key="1">
    <source>
        <dbReference type="ARBA" id="ARBA00012486"/>
    </source>
</evidence>
<dbReference type="InterPro" id="IPR001810">
    <property type="entry name" value="F-box_dom"/>
</dbReference>
<keyword evidence="5" id="KW-0067">ATP-binding</keyword>
<dbReference type="Gene3D" id="3.10.110.10">
    <property type="entry name" value="Ubiquitin Conjugating Enzyme"/>
    <property type="match status" value="1"/>
</dbReference>
<feature type="compositionally biased region" description="Pro residues" evidence="6">
    <location>
        <begin position="130"/>
        <end position="141"/>
    </location>
</feature>
<reference evidence="9 10" key="1">
    <citation type="submission" date="2020-04" db="EMBL/GenBank/DDBJ databases">
        <authorList>
            <person name="Alioto T."/>
            <person name="Alioto T."/>
            <person name="Gomez Garrido J."/>
        </authorList>
    </citation>
    <scope>NUCLEOTIDE SEQUENCE [LARGE SCALE GENOMIC DNA]</scope>
</reference>
<protein>
    <recommendedName>
        <fullName evidence="1">E2 ubiquitin-conjugating enzyme</fullName>
        <ecNumber evidence="1">2.3.2.23</ecNumber>
    </recommendedName>
</protein>
<sequence>MACNNLETQVTSMLDSVNDVEDLKALTDQLEDNFSFLLQHETCSVCSGYYGPCFGEPICATCHVFLYPDDLDKPQSMAMWDSNVKDDGDSGNDEPNDPTCFYSNLDKRRVSFKAYLDSSRREEEEEEGEAPPPPPPPPPPADRLAERLELLSAPRFPEYLKMSANGLIEKLPTEVLMVVFNYLDDLSLCAASDVCLRWRRLLEASANNKQWKIYTENRWPLFTPLFEVNNWPATFKKLVDSAPCQLCLQQMSAQCQPSGNENTWRIKRIRSEIKAMRQDPQEGIQAIPLDSGCFHWIASILGPQGSPYSGGIFYLYLQVHNSYPMHPPLVRFITKIFHPNVSRHGDVGIDLIHHNWSLAMTVVKVLISVQSLLTDPFCQVCMEPKIGELYLHDKKAFELMARNWTWKYAMHDALMPNGI</sequence>
<dbReference type="AlphaFoldDB" id="A0A8S1CAI3"/>
<feature type="domain" description="F-box" evidence="8">
    <location>
        <begin position="165"/>
        <end position="214"/>
    </location>
</feature>
<dbReference type="SUPFAM" id="SSF81383">
    <property type="entry name" value="F-box domain"/>
    <property type="match status" value="1"/>
</dbReference>
<feature type="region of interest" description="Disordered" evidence="6">
    <location>
        <begin position="116"/>
        <end position="143"/>
    </location>
</feature>
<evidence type="ECO:0000313" key="9">
    <source>
        <dbReference type="EMBL" id="CAB3365104.1"/>
    </source>
</evidence>
<keyword evidence="3" id="KW-0547">Nucleotide-binding</keyword>
<dbReference type="Gene3D" id="1.20.1280.50">
    <property type="match status" value="1"/>
</dbReference>
<dbReference type="GO" id="GO:0005524">
    <property type="term" value="F:ATP binding"/>
    <property type="evidence" value="ECO:0007669"/>
    <property type="project" value="UniProtKB-KW"/>
</dbReference>
<dbReference type="PROSITE" id="PS50127">
    <property type="entry name" value="UBC_2"/>
    <property type="match status" value="1"/>
</dbReference>
<evidence type="ECO:0000259" key="7">
    <source>
        <dbReference type="PROSITE" id="PS50127"/>
    </source>
</evidence>
<proteinExistence type="predicted"/>
<evidence type="ECO:0000256" key="5">
    <source>
        <dbReference type="ARBA" id="ARBA00022840"/>
    </source>
</evidence>
<dbReference type="InterPro" id="IPR036047">
    <property type="entry name" value="F-box-like_dom_sf"/>
</dbReference>
<evidence type="ECO:0000259" key="8">
    <source>
        <dbReference type="PROSITE" id="PS50181"/>
    </source>
</evidence>
<comment type="caution">
    <text evidence="9">The sequence shown here is derived from an EMBL/GenBank/DDBJ whole genome shotgun (WGS) entry which is preliminary data.</text>
</comment>
<dbReference type="Pfam" id="PF00179">
    <property type="entry name" value="UQ_con"/>
    <property type="match status" value="1"/>
</dbReference>